<reference evidence="2 3" key="1">
    <citation type="journal article" date="2012" name="Genome Biol.">
        <title>Genome and low-iron response of an oceanic diatom adapted to chronic iron limitation.</title>
        <authorList>
            <person name="Lommer M."/>
            <person name="Specht M."/>
            <person name="Roy A.S."/>
            <person name="Kraemer L."/>
            <person name="Andreson R."/>
            <person name="Gutowska M.A."/>
            <person name="Wolf J."/>
            <person name="Bergner S.V."/>
            <person name="Schilhabel M.B."/>
            <person name="Klostermeier U.C."/>
            <person name="Beiko R.G."/>
            <person name="Rosenstiel P."/>
            <person name="Hippler M."/>
            <person name="Laroche J."/>
        </authorList>
    </citation>
    <scope>NUCLEOTIDE SEQUENCE [LARGE SCALE GENOMIC DNA]</scope>
    <source>
        <strain evidence="2 3">CCMP1005</strain>
    </source>
</reference>
<feature type="region of interest" description="Disordered" evidence="1">
    <location>
        <begin position="58"/>
        <end position="122"/>
    </location>
</feature>
<sequence>MTSKLKKYASTFWPIFTRAPRNMALAHKIWPFAPQPTASSPSDVARETEWIGLRQGDVDLQPEPPLIPHFFPTEKPADSRGNTRGERTMNRHGSGPPGGDGGQGSSPRKGPKPPKQSTDMHPRPEALASMDAAADDARPPVQASLDESKRRRDVPILWPESLESARQEDNVHELLQLFRYDIEEQFRQPSIGKNSKRSEFGLPLKRAEHLDVDIPTFLKSYLLFDHLYAFLLAWETLGGLDEQNIESTHPEFNELIRRFGTTRGARLKALVFQEHLFNRADFQNDVVEAMLSDTSRTKRPDTKPREEREDGMEAIKQTVNDEDLEMRQLENAMRDPSVDTGGRYRVRHVN</sequence>
<dbReference type="EMBL" id="AGNL01045146">
    <property type="protein sequence ID" value="EJK49074.1"/>
    <property type="molecule type" value="Genomic_DNA"/>
</dbReference>
<gene>
    <name evidence="2" type="ORF">THAOC_32081</name>
</gene>
<name>K0RA05_THAOC</name>
<evidence type="ECO:0000313" key="2">
    <source>
        <dbReference type="EMBL" id="EJK49074.1"/>
    </source>
</evidence>
<evidence type="ECO:0000256" key="1">
    <source>
        <dbReference type="SAM" id="MobiDB-lite"/>
    </source>
</evidence>
<proteinExistence type="predicted"/>
<feature type="compositionally biased region" description="Gly residues" evidence="1">
    <location>
        <begin position="95"/>
        <end position="104"/>
    </location>
</feature>
<organism evidence="2 3">
    <name type="scientific">Thalassiosira oceanica</name>
    <name type="common">Marine diatom</name>
    <dbReference type="NCBI Taxonomy" id="159749"/>
    <lineage>
        <taxon>Eukaryota</taxon>
        <taxon>Sar</taxon>
        <taxon>Stramenopiles</taxon>
        <taxon>Ochrophyta</taxon>
        <taxon>Bacillariophyta</taxon>
        <taxon>Coscinodiscophyceae</taxon>
        <taxon>Thalassiosirophycidae</taxon>
        <taxon>Thalassiosirales</taxon>
        <taxon>Thalassiosiraceae</taxon>
        <taxon>Thalassiosira</taxon>
    </lineage>
</organism>
<keyword evidence="3" id="KW-1185">Reference proteome</keyword>
<dbReference type="AlphaFoldDB" id="K0RA05"/>
<feature type="region of interest" description="Disordered" evidence="1">
    <location>
        <begin position="293"/>
        <end position="312"/>
    </location>
</feature>
<accession>K0RA05</accession>
<evidence type="ECO:0000313" key="3">
    <source>
        <dbReference type="Proteomes" id="UP000266841"/>
    </source>
</evidence>
<feature type="compositionally biased region" description="Basic and acidic residues" evidence="1">
    <location>
        <begin position="75"/>
        <end position="89"/>
    </location>
</feature>
<protein>
    <submittedName>
        <fullName evidence="2">Uncharacterized protein</fullName>
    </submittedName>
</protein>
<dbReference type="Proteomes" id="UP000266841">
    <property type="component" value="Unassembled WGS sequence"/>
</dbReference>
<feature type="compositionally biased region" description="Basic and acidic residues" evidence="1">
    <location>
        <begin position="295"/>
        <end position="312"/>
    </location>
</feature>
<comment type="caution">
    <text evidence="2">The sequence shown here is derived from an EMBL/GenBank/DDBJ whole genome shotgun (WGS) entry which is preliminary data.</text>
</comment>